<dbReference type="AlphaFoldDB" id="A0A0F2DY34"/>
<protein>
    <submittedName>
        <fullName evidence="1">Uncharacterized protein</fullName>
    </submittedName>
</protein>
<dbReference type="PATRIC" id="fig|28037.216.peg.1330"/>
<gene>
    <name evidence="1" type="ORF">TZ94_01383</name>
</gene>
<dbReference type="EMBL" id="JYGT01000009">
    <property type="protein sequence ID" value="KJQ75089.1"/>
    <property type="molecule type" value="Genomic_DNA"/>
</dbReference>
<proteinExistence type="predicted"/>
<sequence length="54" mass="6098">MSETLLPLGTVVKLKDQTELIIATLSLAMSFTLVSDYSPLQRQKIIKQLEEEYA</sequence>
<name>A0A0F2DY34_9STRE</name>
<reference evidence="1 2" key="1">
    <citation type="submission" date="2015-02" db="EMBL/GenBank/DDBJ databases">
        <title>Evolution of amylase-binding proteins of oral streptococcal species.</title>
        <authorList>
            <person name="Haase E.M."/>
        </authorList>
    </citation>
    <scope>NUCLEOTIDE SEQUENCE [LARGE SCALE GENOMIC DNA]</scope>
    <source>
        <strain evidence="1 2">UC921A</strain>
    </source>
</reference>
<dbReference type="RefSeq" id="WP_142321363.1">
    <property type="nucleotide sequence ID" value="NZ_JYGT01000009.1"/>
</dbReference>
<dbReference type="Proteomes" id="UP000033489">
    <property type="component" value="Unassembled WGS sequence"/>
</dbReference>
<dbReference type="OrthoDB" id="3010285at2"/>
<evidence type="ECO:0000313" key="2">
    <source>
        <dbReference type="Proteomes" id="UP000033489"/>
    </source>
</evidence>
<accession>A0A0F2DY34</accession>
<comment type="caution">
    <text evidence="1">The sequence shown here is derived from an EMBL/GenBank/DDBJ whole genome shotgun (WGS) entry which is preliminary data.</text>
</comment>
<evidence type="ECO:0000313" key="1">
    <source>
        <dbReference type="EMBL" id="KJQ75089.1"/>
    </source>
</evidence>
<organism evidence="1 2">
    <name type="scientific">Streptococcus infantis</name>
    <dbReference type="NCBI Taxonomy" id="68892"/>
    <lineage>
        <taxon>Bacteria</taxon>
        <taxon>Bacillati</taxon>
        <taxon>Bacillota</taxon>
        <taxon>Bacilli</taxon>
        <taxon>Lactobacillales</taxon>
        <taxon>Streptococcaceae</taxon>
        <taxon>Streptococcus</taxon>
    </lineage>
</organism>